<dbReference type="AlphaFoldDB" id="A0ABD1NHW3"/>
<dbReference type="SUPFAM" id="SSF52047">
    <property type="entry name" value="RNI-like"/>
    <property type="match status" value="1"/>
</dbReference>
<keyword evidence="1" id="KW-0611">Plant defense</keyword>
<dbReference type="Pfam" id="PF23247">
    <property type="entry name" value="LRR_RPS2"/>
    <property type="match status" value="1"/>
</dbReference>
<name>A0ABD1NHW3_9FABA</name>
<dbReference type="Proteomes" id="UP001603857">
    <property type="component" value="Unassembled WGS sequence"/>
</dbReference>
<evidence type="ECO:0000313" key="3">
    <source>
        <dbReference type="EMBL" id="KAL2347704.1"/>
    </source>
</evidence>
<evidence type="ECO:0000313" key="4">
    <source>
        <dbReference type="Proteomes" id="UP001603857"/>
    </source>
</evidence>
<dbReference type="InterPro" id="IPR050905">
    <property type="entry name" value="Plant_NBS-LRR"/>
</dbReference>
<dbReference type="PANTHER" id="PTHR33463:SF209">
    <property type="entry name" value="DISEASE RESISTANCE PROTEIN RPS2-LIKE"/>
    <property type="match status" value="1"/>
</dbReference>
<dbReference type="InterPro" id="IPR032675">
    <property type="entry name" value="LRR_dom_sf"/>
</dbReference>
<sequence length="236" mass="27341">MEELGSNREPLSMDLRDLLLMNLLELNFIWKGPTNFLALQKLQKICVKGCPKLKTIFSPTIVKSLPGLIEMQISDCDELEQVFDIGDAQDHSTLQTPSQQVCFPNLDLVKVAETSKKGSRLEYLTTIRLTSLPNFKEIHHGFGVYVINEIIRKTNLKEIINDCPIYSSRKRKTREALKQMLRFEETSRFEALLKDIKFESVLDQMRRRGTEELEMTVLSGHPQELDANERHREYID</sequence>
<organism evidence="3 4">
    <name type="scientific">Flemingia macrophylla</name>
    <dbReference type="NCBI Taxonomy" id="520843"/>
    <lineage>
        <taxon>Eukaryota</taxon>
        <taxon>Viridiplantae</taxon>
        <taxon>Streptophyta</taxon>
        <taxon>Embryophyta</taxon>
        <taxon>Tracheophyta</taxon>
        <taxon>Spermatophyta</taxon>
        <taxon>Magnoliopsida</taxon>
        <taxon>eudicotyledons</taxon>
        <taxon>Gunneridae</taxon>
        <taxon>Pentapetalae</taxon>
        <taxon>rosids</taxon>
        <taxon>fabids</taxon>
        <taxon>Fabales</taxon>
        <taxon>Fabaceae</taxon>
        <taxon>Papilionoideae</taxon>
        <taxon>50 kb inversion clade</taxon>
        <taxon>NPAAA clade</taxon>
        <taxon>indigoferoid/millettioid clade</taxon>
        <taxon>Phaseoleae</taxon>
        <taxon>Flemingia</taxon>
    </lineage>
</organism>
<evidence type="ECO:0000259" key="2">
    <source>
        <dbReference type="Pfam" id="PF23247"/>
    </source>
</evidence>
<dbReference type="EMBL" id="JBGMDY010000001">
    <property type="protein sequence ID" value="KAL2347704.1"/>
    <property type="molecule type" value="Genomic_DNA"/>
</dbReference>
<dbReference type="PANTHER" id="PTHR33463">
    <property type="entry name" value="NB-ARC DOMAIN-CONTAINING PROTEIN-RELATED"/>
    <property type="match status" value="1"/>
</dbReference>
<dbReference type="Gene3D" id="3.80.10.10">
    <property type="entry name" value="Ribonuclease Inhibitor"/>
    <property type="match status" value="1"/>
</dbReference>
<keyword evidence="4" id="KW-1185">Reference proteome</keyword>
<dbReference type="InterPro" id="IPR057135">
    <property type="entry name" value="At4g27190-like_LRR"/>
</dbReference>
<comment type="caution">
    <text evidence="3">The sequence shown here is derived from an EMBL/GenBank/DDBJ whole genome shotgun (WGS) entry which is preliminary data.</text>
</comment>
<proteinExistence type="predicted"/>
<evidence type="ECO:0000256" key="1">
    <source>
        <dbReference type="ARBA" id="ARBA00022821"/>
    </source>
</evidence>
<protein>
    <recommendedName>
        <fullName evidence="2">Disease resistance protein At4g27190-like leucine-rich repeats domain-containing protein</fullName>
    </recommendedName>
</protein>
<accession>A0ABD1NHW3</accession>
<feature type="domain" description="Disease resistance protein At4g27190-like leucine-rich repeats" evidence="2">
    <location>
        <begin position="7"/>
        <end position="77"/>
    </location>
</feature>
<gene>
    <name evidence="3" type="ORF">Fmac_001704</name>
</gene>
<reference evidence="3 4" key="1">
    <citation type="submission" date="2024-08" db="EMBL/GenBank/DDBJ databases">
        <title>Insights into the chromosomal genome structure of Flemingia macrophylla.</title>
        <authorList>
            <person name="Ding Y."/>
            <person name="Zhao Y."/>
            <person name="Bi W."/>
            <person name="Wu M."/>
            <person name="Zhao G."/>
            <person name="Gong Y."/>
            <person name="Li W."/>
            <person name="Zhang P."/>
        </authorList>
    </citation>
    <scope>NUCLEOTIDE SEQUENCE [LARGE SCALE GENOMIC DNA]</scope>
    <source>
        <strain evidence="3">DYQJB</strain>
        <tissue evidence="3">Leaf</tissue>
    </source>
</reference>